<dbReference type="Gene3D" id="1.10.510.10">
    <property type="entry name" value="Transferase(Phosphotransferase) domain 1"/>
    <property type="match status" value="1"/>
</dbReference>
<feature type="region of interest" description="Disordered" evidence="7">
    <location>
        <begin position="275"/>
        <end position="297"/>
    </location>
</feature>
<keyword evidence="1" id="KW-0217">Developmental protein</keyword>
<protein>
    <submittedName>
        <fullName evidence="11">Uncharacterized protein</fullName>
    </submittedName>
</protein>
<keyword evidence="3" id="KW-0732">Signal</keyword>
<feature type="domain" description="Chitin-binding type-2" evidence="9">
    <location>
        <begin position="386"/>
        <end position="442"/>
    </location>
</feature>
<keyword evidence="2" id="KW-0147">Chitin-binding</keyword>
<dbReference type="InterPro" id="IPR011009">
    <property type="entry name" value="Kinase-like_dom_sf"/>
</dbReference>
<feature type="domain" description="Chitin-binding type-2" evidence="9">
    <location>
        <begin position="306"/>
        <end position="363"/>
    </location>
</feature>
<dbReference type="GO" id="GO:0005524">
    <property type="term" value="F:ATP binding"/>
    <property type="evidence" value="ECO:0007669"/>
    <property type="project" value="InterPro"/>
</dbReference>
<reference evidence="11" key="1">
    <citation type="submission" date="2024-02" db="UniProtKB">
        <authorList>
            <consortium name="WormBaseParasite"/>
        </authorList>
    </citation>
    <scope>IDENTIFICATION</scope>
</reference>
<dbReference type="Pfam" id="PF01607">
    <property type="entry name" value="CBM_14"/>
    <property type="match status" value="4"/>
</dbReference>
<dbReference type="InterPro" id="IPR051940">
    <property type="entry name" value="Chitin_bind-dev_reg"/>
</dbReference>
<evidence type="ECO:0000259" key="8">
    <source>
        <dbReference type="PROSITE" id="PS50011"/>
    </source>
</evidence>
<dbReference type="PANTHER" id="PTHR23301:SF0">
    <property type="entry name" value="CHITIN-BINDING TYPE-2 DOMAIN-CONTAINING PROTEIN-RELATED"/>
    <property type="match status" value="1"/>
</dbReference>
<keyword evidence="5" id="KW-1015">Disulfide bond</keyword>
<evidence type="ECO:0000256" key="5">
    <source>
        <dbReference type="ARBA" id="ARBA00023157"/>
    </source>
</evidence>
<dbReference type="SUPFAM" id="SSF57625">
    <property type="entry name" value="Invertebrate chitin-binding proteins"/>
    <property type="match status" value="4"/>
</dbReference>
<accession>A0AAF3FLD4</accession>
<organism evidence="10 11">
    <name type="scientific">Mesorhabditis belari</name>
    <dbReference type="NCBI Taxonomy" id="2138241"/>
    <lineage>
        <taxon>Eukaryota</taxon>
        <taxon>Metazoa</taxon>
        <taxon>Ecdysozoa</taxon>
        <taxon>Nematoda</taxon>
        <taxon>Chromadorea</taxon>
        <taxon>Rhabditida</taxon>
        <taxon>Rhabditina</taxon>
        <taxon>Rhabditomorpha</taxon>
        <taxon>Rhabditoidea</taxon>
        <taxon>Rhabditidae</taxon>
        <taxon>Mesorhabditinae</taxon>
        <taxon>Mesorhabditis</taxon>
    </lineage>
</organism>
<dbReference type="SMART" id="SM00494">
    <property type="entry name" value="ChtBD2"/>
    <property type="match status" value="4"/>
</dbReference>
<evidence type="ECO:0000256" key="6">
    <source>
        <dbReference type="ARBA" id="ARBA00023180"/>
    </source>
</evidence>
<evidence type="ECO:0000256" key="3">
    <source>
        <dbReference type="ARBA" id="ARBA00022729"/>
    </source>
</evidence>
<feature type="domain" description="Protein kinase" evidence="8">
    <location>
        <begin position="1"/>
        <end position="100"/>
    </location>
</feature>
<keyword evidence="6" id="KW-0325">Glycoprotein</keyword>
<evidence type="ECO:0000256" key="2">
    <source>
        <dbReference type="ARBA" id="ARBA00022669"/>
    </source>
</evidence>
<evidence type="ECO:0000313" key="10">
    <source>
        <dbReference type="Proteomes" id="UP000887575"/>
    </source>
</evidence>
<dbReference type="InterPro" id="IPR000719">
    <property type="entry name" value="Prot_kinase_dom"/>
</dbReference>
<name>A0AAF3FLD4_9BILA</name>
<dbReference type="WBParaSite" id="MBELARI_LOCUS7791">
    <property type="protein sequence ID" value="MBELARI_LOCUS7791"/>
    <property type="gene ID" value="MBELARI_LOCUS7791"/>
</dbReference>
<feature type="compositionally biased region" description="Polar residues" evidence="7">
    <location>
        <begin position="282"/>
        <end position="297"/>
    </location>
</feature>
<feature type="domain" description="Chitin-binding type-2" evidence="9">
    <location>
        <begin position="212"/>
        <end position="269"/>
    </location>
</feature>
<evidence type="ECO:0000259" key="9">
    <source>
        <dbReference type="PROSITE" id="PS50940"/>
    </source>
</evidence>
<keyword evidence="4" id="KW-0677">Repeat</keyword>
<dbReference type="GO" id="GO:0004672">
    <property type="term" value="F:protein kinase activity"/>
    <property type="evidence" value="ECO:0007669"/>
    <property type="project" value="InterPro"/>
</dbReference>
<keyword evidence="10" id="KW-1185">Reference proteome</keyword>
<dbReference type="PANTHER" id="PTHR23301">
    <property type="entry name" value="CHITIN BINDING PERITROPHIN-A"/>
    <property type="match status" value="1"/>
</dbReference>
<dbReference type="PROSITE" id="PS50011">
    <property type="entry name" value="PROTEIN_KINASE_DOM"/>
    <property type="match status" value="1"/>
</dbReference>
<evidence type="ECO:0000313" key="11">
    <source>
        <dbReference type="WBParaSite" id="MBELARI_LOCUS7791"/>
    </source>
</evidence>
<dbReference type="GO" id="GO:0005576">
    <property type="term" value="C:extracellular region"/>
    <property type="evidence" value="ECO:0007669"/>
    <property type="project" value="InterPro"/>
</dbReference>
<dbReference type="InterPro" id="IPR036508">
    <property type="entry name" value="Chitin-bd_dom_sf"/>
</dbReference>
<dbReference type="SUPFAM" id="SSF56112">
    <property type="entry name" value="Protein kinase-like (PK-like)"/>
    <property type="match status" value="1"/>
</dbReference>
<dbReference type="GO" id="GO:0008061">
    <property type="term" value="F:chitin binding"/>
    <property type="evidence" value="ECO:0007669"/>
    <property type="project" value="UniProtKB-KW"/>
</dbReference>
<proteinExistence type="predicted"/>
<evidence type="ECO:0000256" key="4">
    <source>
        <dbReference type="ARBA" id="ARBA00022737"/>
    </source>
</evidence>
<dbReference type="AlphaFoldDB" id="A0AAF3FLD4"/>
<dbReference type="InterPro" id="IPR002557">
    <property type="entry name" value="Chitin-bd_dom"/>
</dbReference>
<sequence length="520" mass="58978">MTSEELLDQSRKASSRNDVYALGLVIWQLIERRLVFAEYGNEGKFDYGLFTLDVFLGKLKRLDPPKCFREIGEIVESCCDFARSKRPNIEEILKQLKEFKKINNFNDSNDGVMLLKVGLLGLVVGFSSATSDDRLLNEPILSMECKDGKNMYSSFGCNSTYYHCENGLSIKKECLIDLYFDIVQLECKSHSQVEACVNPPKEDHLQVNKDDLPACDGDKDFVSNGELCSRFYGLCENGKVVRKSCPYNNVWIQEDKTCNDIEQVEACKRAKRKEEEGESGTKIEQTTTSIRNDTSEVTTQSPARSWFSCQGKPNGYYAQGCSNLYWACISEAPIQYQCQGMNLFFSAQTLRCDLKQWVPECGGRIQPTTQPPQPQQPQSLPTWDMTALCAKKLNGFYSTPCSREYIMCKNFKTTQFFCPNTLVFDSTISQCNYREMVPSCQSLTVKPTAQPQESPTTPTPATTVLTYNNPIVNVLPWCVKYKLPDILDAILVDLYEKCDGDEDTCYKIATELTRQEYKGL</sequence>
<evidence type="ECO:0000256" key="1">
    <source>
        <dbReference type="ARBA" id="ARBA00022473"/>
    </source>
</evidence>
<dbReference type="Gene3D" id="2.170.140.10">
    <property type="entry name" value="Chitin binding domain"/>
    <property type="match status" value="3"/>
</dbReference>
<evidence type="ECO:0000256" key="7">
    <source>
        <dbReference type="SAM" id="MobiDB-lite"/>
    </source>
</evidence>
<feature type="domain" description="Chitin-binding type-2" evidence="9">
    <location>
        <begin position="142"/>
        <end position="198"/>
    </location>
</feature>
<dbReference type="PROSITE" id="PS50940">
    <property type="entry name" value="CHIT_BIND_II"/>
    <property type="match status" value="4"/>
</dbReference>
<dbReference type="Proteomes" id="UP000887575">
    <property type="component" value="Unassembled WGS sequence"/>
</dbReference>